<feature type="transmembrane region" description="Helical" evidence="6">
    <location>
        <begin position="83"/>
        <end position="107"/>
    </location>
</feature>
<feature type="transmembrane region" description="Helical" evidence="6">
    <location>
        <begin position="220"/>
        <end position="237"/>
    </location>
</feature>
<accession>A0A328UKI4</accession>
<dbReference type="InterPro" id="IPR050833">
    <property type="entry name" value="Poly_Biosynth_Transport"/>
</dbReference>
<dbReference type="PANTHER" id="PTHR30250:SF11">
    <property type="entry name" value="O-ANTIGEN TRANSPORTER-RELATED"/>
    <property type="match status" value="1"/>
</dbReference>
<keyword evidence="8" id="KW-1185">Reference proteome</keyword>
<dbReference type="AlphaFoldDB" id="A0A328UKI4"/>
<feature type="transmembrane region" description="Helical" evidence="6">
    <location>
        <begin position="180"/>
        <end position="199"/>
    </location>
</feature>
<evidence type="ECO:0000313" key="8">
    <source>
        <dbReference type="Proteomes" id="UP000249377"/>
    </source>
</evidence>
<evidence type="ECO:0000256" key="6">
    <source>
        <dbReference type="SAM" id="Phobius"/>
    </source>
</evidence>
<dbReference type="Proteomes" id="UP000249377">
    <property type="component" value="Unassembled WGS sequence"/>
</dbReference>
<comment type="caution">
    <text evidence="7">The sequence shown here is derived from an EMBL/GenBank/DDBJ whole genome shotgun (WGS) entry which is preliminary data.</text>
</comment>
<proteinExistence type="predicted"/>
<feature type="transmembrane region" description="Helical" evidence="6">
    <location>
        <begin position="363"/>
        <end position="383"/>
    </location>
</feature>
<sequence length="482" mass="53779">MDKYKKLISNTIIFAISTFSSKVLVFLLMPLYTRVLDTSAYGVTDLLMNTGNLLLPLVTLGVVNAIIRFGLDREIDKADVFSTGLRTILLGFLILVVAEPFIVPYMGPVLSLLDIQEDMFVQNIILIDAFVLMSSMRSLCSQFIRARGLVRLFAVDGILSTVTTIFFTVLFLVWLQMGVAGYILATICADFLSVIFLFTTGRLHRFLKLRGISRGVSGRMLRYCVPLIPNTICWWITNTSSRYMVVAFLGSSYNGIFAAANKVPALIILVSGIFMDAWQMSAVTEEKGRNKFFTRVFRSYNALIFMTAAFVIMFAKLITKILVAPAYYEAWSFIPLLVVSTVFTCMVNFLGSIYMVEKKSMHSLATAVLGAVINVVLCLVWIPSLGVNGAALASLVTYVAVFLVRAVDTRRYIRMNISYLRLVVNAVLLIGQAVLMIFEVPFWPVWQALLTALMVLLNFKEVLEGVRKIVSRRSSKKAGSRA</sequence>
<keyword evidence="3 6" id="KW-0812">Transmembrane</keyword>
<gene>
    <name evidence="7" type="ORF">DPQ25_02945</name>
</gene>
<dbReference type="GO" id="GO:0005886">
    <property type="term" value="C:plasma membrane"/>
    <property type="evidence" value="ECO:0007669"/>
    <property type="project" value="UniProtKB-SubCell"/>
</dbReference>
<keyword evidence="5 6" id="KW-0472">Membrane</keyword>
<evidence type="ECO:0000256" key="5">
    <source>
        <dbReference type="ARBA" id="ARBA00023136"/>
    </source>
</evidence>
<comment type="subcellular location">
    <subcellularLocation>
        <location evidence="1">Cell membrane</location>
        <topology evidence="1">Multi-pass membrane protein</topology>
    </subcellularLocation>
</comment>
<dbReference type="RefSeq" id="WP_112331671.1">
    <property type="nucleotide sequence ID" value="NZ_QLYR01000001.1"/>
</dbReference>
<evidence type="ECO:0000256" key="2">
    <source>
        <dbReference type="ARBA" id="ARBA00022475"/>
    </source>
</evidence>
<protein>
    <submittedName>
        <fullName evidence="7">Lipopolysaccharide biosynthesis protein</fullName>
    </submittedName>
</protein>
<feature type="transmembrane region" description="Helical" evidence="6">
    <location>
        <begin position="419"/>
        <end position="438"/>
    </location>
</feature>
<feature type="transmembrane region" description="Helical" evidence="6">
    <location>
        <begin position="389"/>
        <end position="407"/>
    </location>
</feature>
<name>A0A328UKI4_9FIRM</name>
<feature type="transmembrane region" description="Helical" evidence="6">
    <location>
        <begin position="444"/>
        <end position="463"/>
    </location>
</feature>
<evidence type="ECO:0000313" key="7">
    <source>
        <dbReference type="EMBL" id="RAQ30474.1"/>
    </source>
</evidence>
<feature type="transmembrane region" description="Helical" evidence="6">
    <location>
        <begin position="152"/>
        <end position="174"/>
    </location>
</feature>
<evidence type="ECO:0000256" key="1">
    <source>
        <dbReference type="ARBA" id="ARBA00004651"/>
    </source>
</evidence>
<organism evidence="7 8">
    <name type="scientific">Hydrogeniiclostridium mannosilyticum</name>
    <dbReference type="NCBI Taxonomy" id="2764322"/>
    <lineage>
        <taxon>Bacteria</taxon>
        <taxon>Bacillati</taxon>
        <taxon>Bacillota</taxon>
        <taxon>Clostridia</taxon>
        <taxon>Eubacteriales</taxon>
        <taxon>Acutalibacteraceae</taxon>
        <taxon>Hydrogeniiclostridium</taxon>
    </lineage>
</organism>
<evidence type="ECO:0000256" key="4">
    <source>
        <dbReference type="ARBA" id="ARBA00022989"/>
    </source>
</evidence>
<reference evidence="7 8" key="1">
    <citation type="submission" date="2018-06" db="EMBL/GenBank/DDBJ databases">
        <title>Noncontiguous genome sequence of Ruminococcaceae bacterium ASD2818.</title>
        <authorList>
            <person name="Chaplin A.V."/>
            <person name="Sokolova S.R."/>
            <person name="Kochetkova T.O."/>
            <person name="Goltsov A.Y."/>
            <person name="Trofimov D.Y."/>
            <person name="Efimov B.A."/>
        </authorList>
    </citation>
    <scope>NUCLEOTIDE SEQUENCE [LARGE SCALE GENOMIC DNA]</scope>
    <source>
        <strain evidence="7 8">ASD2818</strain>
    </source>
</reference>
<dbReference type="Pfam" id="PF01943">
    <property type="entry name" value="Polysacc_synt"/>
    <property type="match status" value="1"/>
</dbReference>
<feature type="transmembrane region" description="Helical" evidence="6">
    <location>
        <begin position="53"/>
        <end position="71"/>
    </location>
</feature>
<feature type="transmembrane region" description="Helical" evidence="6">
    <location>
        <begin position="299"/>
        <end position="318"/>
    </location>
</feature>
<dbReference type="EMBL" id="QLYR01000001">
    <property type="protein sequence ID" value="RAQ30474.1"/>
    <property type="molecule type" value="Genomic_DNA"/>
</dbReference>
<dbReference type="InterPro" id="IPR002797">
    <property type="entry name" value="Polysacc_synth"/>
</dbReference>
<dbReference type="PANTHER" id="PTHR30250">
    <property type="entry name" value="PST FAMILY PREDICTED COLANIC ACID TRANSPORTER"/>
    <property type="match status" value="1"/>
</dbReference>
<keyword evidence="2" id="KW-1003">Cell membrane</keyword>
<evidence type="ECO:0000256" key="3">
    <source>
        <dbReference type="ARBA" id="ARBA00022692"/>
    </source>
</evidence>
<feature type="transmembrane region" description="Helical" evidence="6">
    <location>
        <begin position="12"/>
        <end position="33"/>
    </location>
</feature>
<feature type="transmembrane region" description="Helical" evidence="6">
    <location>
        <begin position="119"/>
        <end position="140"/>
    </location>
</feature>
<keyword evidence="4 6" id="KW-1133">Transmembrane helix</keyword>
<feature type="transmembrane region" description="Helical" evidence="6">
    <location>
        <begin position="257"/>
        <end position="278"/>
    </location>
</feature>
<feature type="transmembrane region" description="Helical" evidence="6">
    <location>
        <begin position="330"/>
        <end position="351"/>
    </location>
</feature>